<evidence type="ECO:0000313" key="3">
    <source>
        <dbReference type="Proteomes" id="UP000245629"/>
    </source>
</evidence>
<dbReference type="AlphaFoldDB" id="A0A2S2CVE7"/>
<dbReference type="PANTHER" id="PTHR34203">
    <property type="entry name" value="METHYLTRANSFERASE, FKBM FAMILY PROTEIN"/>
    <property type="match status" value="1"/>
</dbReference>
<dbReference type="GO" id="GO:0032259">
    <property type="term" value="P:methylation"/>
    <property type="evidence" value="ECO:0007669"/>
    <property type="project" value="UniProtKB-KW"/>
</dbReference>
<name>A0A2S2CVE7_9PROT</name>
<dbReference type="NCBIfam" id="TIGR01444">
    <property type="entry name" value="fkbM_fam"/>
    <property type="match status" value="1"/>
</dbReference>
<dbReference type="EMBL" id="CP029354">
    <property type="protein sequence ID" value="AWK88471.1"/>
    <property type="molecule type" value="Genomic_DNA"/>
</dbReference>
<gene>
    <name evidence="2" type="ORF">DEW08_20620</name>
</gene>
<sequence>MRNRIAPAIPSCRSAPRKGISGDQECKTTFWRMTVVLAELILRRHWFRGNDMAITKKIAQFIIRTANRGGVSITVPVRSGVGQGLRIHLLNATREHMNGSCELPVQQCLADRLKPGDVFLDIGANIGFFSIIAARLVGPRGHVFAIEPVPGNVSCIHDNARVNGLGNVKVVPLAAGASDSTGILYLAAHSGGATLSSADLPPDLTRAMEVSVLSIDYLIESGRIEVPAMVKIDVEGTEMAVLDGMRRTLDIHRPMVVFEVDDEQPAVAEDKYAALAGRLEQHGYRVERLGRSYQGIPWSVIHGLALHDGAA</sequence>
<dbReference type="InterPro" id="IPR029063">
    <property type="entry name" value="SAM-dependent_MTases_sf"/>
</dbReference>
<evidence type="ECO:0000313" key="2">
    <source>
        <dbReference type="EMBL" id="AWK88471.1"/>
    </source>
</evidence>
<keyword evidence="3" id="KW-1185">Reference proteome</keyword>
<feature type="domain" description="Methyltransferase FkbM" evidence="1">
    <location>
        <begin position="121"/>
        <end position="286"/>
    </location>
</feature>
<dbReference type="Proteomes" id="UP000245629">
    <property type="component" value="Chromosome 3"/>
</dbReference>
<keyword evidence="2" id="KW-0808">Transferase</keyword>
<proteinExistence type="predicted"/>
<evidence type="ECO:0000259" key="1">
    <source>
        <dbReference type="Pfam" id="PF05050"/>
    </source>
</evidence>
<dbReference type="PANTHER" id="PTHR34203:SF15">
    <property type="entry name" value="SLL1173 PROTEIN"/>
    <property type="match status" value="1"/>
</dbReference>
<keyword evidence="2" id="KW-0489">Methyltransferase</keyword>
<dbReference type="SUPFAM" id="SSF53335">
    <property type="entry name" value="S-adenosyl-L-methionine-dependent methyltransferases"/>
    <property type="match status" value="1"/>
</dbReference>
<dbReference type="KEGG" id="azz:DEW08_20620"/>
<organism evidence="2 3">
    <name type="scientific">Azospirillum thermophilum</name>
    <dbReference type="NCBI Taxonomy" id="2202148"/>
    <lineage>
        <taxon>Bacteria</taxon>
        <taxon>Pseudomonadati</taxon>
        <taxon>Pseudomonadota</taxon>
        <taxon>Alphaproteobacteria</taxon>
        <taxon>Rhodospirillales</taxon>
        <taxon>Azospirillaceae</taxon>
        <taxon>Azospirillum</taxon>
    </lineage>
</organism>
<accession>A0A2S2CVE7</accession>
<dbReference type="Gene3D" id="3.40.50.150">
    <property type="entry name" value="Vaccinia Virus protein VP39"/>
    <property type="match status" value="1"/>
</dbReference>
<dbReference type="InterPro" id="IPR052514">
    <property type="entry name" value="SAM-dependent_MTase"/>
</dbReference>
<reference evidence="3" key="1">
    <citation type="submission" date="2018-05" db="EMBL/GenBank/DDBJ databases">
        <title>Azospirillum thermophila sp. nov., a novel isolated from hot spring.</title>
        <authorList>
            <person name="Zhao Z."/>
        </authorList>
    </citation>
    <scope>NUCLEOTIDE SEQUENCE [LARGE SCALE GENOMIC DNA]</scope>
    <source>
        <strain evidence="3">CFH 70021</strain>
    </source>
</reference>
<dbReference type="InterPro" id="IPR006342">
    <property type="entry name" value="FkbM_mtfrase"/>
</dbReference>
<protein>
    <submittedName>
        <fullName evidence="2">Methyltransferase</fullName>
    </submittedName>
</protein>
<dbReference type="GO" id="GO:0008168">
    <property type="term" value="F:methyltransferase activity"/>
    <property type="evidence" value="ECO:0007669"/>
    <property type="project" value="UniProtKB-KW"/>
</dbReference>
<dbReference type="OrthoDB" id="5679686at2"/>
<dbReference type="Pfam" id="PF05050">
    <property type="entry name" value="Methyltransf_21"/>
    <property type="match status" value="1"/>
</dbReference>